<dbReference type="EMBL" id="CP098740">
    <property type="protein sequence ID" value="UZK57597.1"/>
    <property type="molecule type" value="Genomic_DNA"/>
</dbReference>
<dbReference type="CDD" id="cd06261">
    <property type="entry name" value="TM_PBP2"/>
    <property type="match status" value="1"/>
</dbReference>
<evidence type="ECO:0000256" key="8">
    <source>
        <dbReference type="SAM" id="MobiDB-lite"/>
    </source>
</evidence>
<evidence type="ECO:0000256" key="2">
    <source>
        <dbReference type="ARBA" id="ARBA00022448"/>
    </source>
</evidence>
<feature type="domain" description="ABC transmembrane type-1" evidence="9">
    <location>
        <begin position="112"/>
        <end position="304"/>
    </location>
</feature>
<feature type="transmembrane region" description="Helical" evidence="7">
    <location>
        <begin position="227"/>
        <end position="252"/>
    </location>
</feature>
<feature type="transmembrane region" description="Helical" evidence="7">
    <location>
        <begin position="116"/>
        <end position="135"/>
    </location>
</feature>
<feature type="compositionally biased region" description="Polar residues" evidence="8">
    <location>
        <begin position="1"/>
        <end position="11"/>
    </location>
</feature>
<proteinExistence type="inferred from homology"/>
<dbReference type="PANTHER" id="PTHR43744:SF12">
    <property type="entry name" value="ABC TRANSPORTER PERMEASE PROTEIN MG189-RELATED"/>
    <property type="match status" value="1"/>
</dbReference>
<dbReference type="RefSeq" id="WP_265545933.1">
    <property type="nucleotide sequence ID" value="NZ_CP098740.1"/>
</dbReference>
<evidence type="ECO:0000256" key="7">
    <source>
        <dbReference type="RuleBase" id="RU363032"/>
    </source>
</evidence>
<feature type="region of interest" description="Disordered" evidence="8">
    <location>
        <begin position="1"/>
        <end position="30"/>
    </location>
</feature>
<evidence type="ECO:0000256" key="3">
    <source>
        <dbReference type="ARBA" id="ARBA00022475"/>
    </source>
</evidence>
<feature type="transmembrane region" description="Helical" evidence="7">
    <location>
        <begin position="47"/>
        <end position="70"/>
    </location>
</feature>
<name>A0ABY6PZJ5_9ACTN</name>
<accession>A0ABY6PZJ5</accession>
<evidence type="ECO:0000256" key="5">
    <source>
        <dbReference type="ARBA" id="ARBA00022989"/>
    </source>
</evidence>
<dbReference type="Gene3D" id="1.10.3720.10">
    <property type="entry name" value="MetI-like"/>
    <property type="match status" value="1"/>
</dbReference>
<comment type="similarity">
    <text evidence="7">Belongs to the binding-protein-dependent transport system permease family.</text>
</comment>
<protein>
    <submittedName>
        <fullName evidence="10">Carbohydrate ABC transporter permease</fullName>
    </submittedName>
</protein>
<dbReference type="Proteomes" id="UP001164963">
    <property type="component" value="Chromosome"/>
</dbReference>
<evidence type="ECO:0000256" key="6">
    <source>
        <dbReference type="ARBA" id="ARBA00023136"/>
    </source>
</evidence>
<dbReference type="InterPro" id="IPR035906">
    <property type="entry name" value="MetI-like_sf"/>
</dbReference>
<dbReference type="PANTHER" id="PTHR43744">
    <property type="entry name" value="ABC TRANSPORTER PERMEASE PROTEIN MG189-RELATED-RELATED"/>
    <property type="match status" value="1"/>
</dbReference>
<dbReference type="Pfam" id="PF00528">
    <property type="entry name" value="BPD_transp_1"/>
    <property type="match status" value="1"/>
</dbReference>
<dbReference type="PROSITE" id="PS50928">
    <property type="entry name" value="ABC_TM1"/>
    <property type="match status" value="1"/>
</dbReference>
<evidence type="ECO:0000256" key="1">
    <source>
        <dbReference type="ARBA" id="ARBA00004651"/>
    </source>
</evidence>
<sequence length="319" mass="34857">MASNTLVSRRGSTPRKSARRTSDGGAERARQRTLISPAQLGRPRGKAVYWIVFGLVMVLFTAVFLGPLYWMVTGGLKTTQEVVQSPPTAFPSSLHTENYSQAWTVMDLSKLLFNTLYYAFGALAFQLIFDVAAAYSLSKLRPIFGKVILGMMLATLMIPATVLVVPQYLTVLDVPLVQRNLVNSPWAIWLPSVTNAFNIFLLKRFFDSIPGELLDAAAMDGASPLRTLRSIILPISRPILGVVSIFAVVGVWKDFLWPMLTLPDPNKQTLNVGIYSLASGVPENVLIAALTIASIPTLLIFLLFQRNIMSGLTAGGLKG</sequence>
<feature type="transmembrane region" description="Helical" evidence="7">
    <location>
        <begin position="285"/>
        <end position="304"/>
    </location>
</feature>
<keyword evidence="6 7" id="KW-0472">Membrane</keyword>
<comment type="subcellular location">
    <subcellularLocation>
        <location evidence="1 7">Cell membrane</location>
        <topology evidence="1 7">Multi-pass membrane protein</topology>
    </subcellularLocation>
</comment>
<feature type="transmembrane region" description="Helical" evidence="7">
    <location>
        <begin position="186"/>
        <end position="206"/>
    </location>
</feature>
<dbReference type="InterPro" id="IPR000515">
    <property type="entry name" value="MetI-like"/>
</dbReference>
<gene>
    <name evidence="10" type="ORF">NEH16_29065</name>
</gene>
<reference evidence="10" key="1">
    <citation type="journal article" date="2022" name="Front. Microbiol.">
        <title>Mirubactin C rescues the lethal effect of cell wall biosynthesis mutations in Bacillus subtilis.</title>
        <authorList>
            <person name="Kepplinger B."/>
            <person name="Wen X."/>
            <person name="Tyler A.R."/>
            <person name="Kim B.Y."/>
            <person name="Brown J."/>
            <person name="Banks P."/>
            <person name="Dashti Y."/>
            <person name="Mackenzie E.S."/>
            <person name="Wills C."/>
            <person name="Kawai Y."/>
            <person name="Waldron K.J."/>
            <person name="Allenby N.E.E."/>
            <person name="Wu L.J."/>
            <person name="Hall M.J."/>
            <person name="Errington J."/>
        </authorList>
    </citation>
    <scope>NUCLEOTIDE SEQUENCE</scope>
    <source>
        <strain evidence="10">MDA8-470</strain>
    </source>
</reference>
<evidence type="ECO:0000259" key="9">
    <source>
        <dbReference type="PROSITE" id="PS50928"/>
    </source>
</evidence>
<keyword evidence="5 7" id="KW-1133">Transmembrane helix</keyword>
<feature type="transmembrane region" description="Helical" evidence="7">
    <location>
        <begin position="147"/>
        <end position="166"/>
    </location>
</feature>
<organism evidence="10 11">
    <name type="scientific">Streptomyces drozdowiczii</name>
    <dbReference type="NCBI Taxonomy" id="202862"/>
    <lineage>
        <taxon>Bacteria</taxon>
        <taxon>Bacillati</taxon>
        <taxon>Actinomycetota</taxon>
        <taxon>Actinomycetes</taxon>
        <taxon>Kitasatosporales</taxon>
        <taxon>Streptomycetaceae</taxon>
        <taxon>Streptomyces</taxon>
    </lineage>
</organism>
<dbReference type="SUPFAM" id="SSF161098">
    <property type="entry name" value="MetI-like"/>
    <property type="match status" value="1"/>
</dbReference>
<keyword evidence="2 7" id="KW-0813">Transport</keyword>
<evidence type="ECO:0000256" key="4">
    <source>
        <dbReference type="ARBA" id="ARBA00022692"/>
    </source>
</evidence>
<keyword evidence="11" id="KW-1185">Reference proteome</keyword>
<keyword evidence="4 7" id="KW-0812">Transmembrane</keyword>
<feature type="compositionally biased region" description="Basic and acidic residues" evidence="8">
    <location>
        <begin position="20"/>
        <end position="30"/>
    </location>
</feature>
<keyword evidence="3" id="KW-1003">Cell membrane</keyword>
<evidence type="ECO:0000313" key="11">
    <source>
        <dbReference type="Proteomes" id="UP001164963"/>
    </source>
</evidence>
<evidence type="ECO:0000313" key="10">
    <source>
        <dbReference type="EMBL" id="UZK57597.1"/>
    </source>
</evidence>